<accession>A0A9J7MB07</accession>
<organism evidence="2 3">
    <name type="scientific">Branchiostoma floridae</name>
    <name type="common">Florida lancelet</name>
    <name type="synonym">Amphioxus</name>
    <dbReference type="NCBI Taxonomy" id="7739"/>
    <lineage>
        <taxon>Eukaryota</taxon>
        <taxon>Metazoa</taxon>
        <taxon>Chordata</taxon>
        <taxon>Cephalochordata</taxon>
        <taxon>Leptocardii</taxon>
        <taxon>Amphioxiformes</taxon>
        <taxon>Branchiostomatidae</taxon>
        <taxon>Branchiostoma</taxon>
    </lineage>
</organism>
<sequence length="851" mass="95678">MAEPDFLELHNFLASDIIRTREGGTGWMIDLAMNANRCNPKTFLLKTKKCDRYGSIVLEPALSPENYINPKSEGKSGGFFSMFTSNSTNISINESLSEESVRTTVVSEASAVSQHKYACIKSTDYSGRVRFHIAPNAGFGASMTGTKSMSSSVEVFCEDLVTKSVDFEDLRSTFDKHTVNITATNIRGENSLFVITDVIVAGKISWQVKQNVESKKRGGGKVEAEPVNVEAEGGTLSQRPEEHRQVVNNAVLALKLAKISYDDQGKIVGMEKSGSIEGNYTLGPGTEERQGQTAITVLGSGENRRKGSRLTIRYIGQEKPDRGGRRMFWSSADVHVDQIDLLSILETGKYQHKFHERIQLPLKGLIASKECKHHKRIPWKKKKRERIYLKKVAVTDVEADNTFTCISNNQLEIPKDDWVWLDCRQWRESLTNNEVQVDVKFEGSSRTLKVDAEDPAIVIMHQMRDKVPCHKQVLTHKRRRIMYPANTIKDLGIKDGDQLELESSRDTIPDVWEHITLQNASSAQKISVQKIMSLPFQDIQSIVSAHPELKMDEAKVRQTLQEELSKDEDDDISPLGFQRLMEAVGKKVDLDDILKAIVAHENSFDDDYELSVLDMMTSSLEGKSLFKDGDLKMDATTVDRIADLRSRIMRSQPLENRSWLNDHGLRVHRLGASNVDQDVLRIFRSLSIEEQEYMERTSSDSEAEDTKDDSSQDVGHLEEGKLPGPPKQMTLPTVPGFSEAEVEEASQLLQGLFFKMKSEDPEIAARASEVDWESVNRRHMNWSDVQLSGLDDIAENDKYKALGLLKRQMSGKDKEKEANSMSSVEERVQLGPNLPDSVSSMDNSHGLEKFS</sequence>
<dbReference type="OrthoDB" id="10047883at2759"/>
<reference evidence="2" key="1">
    <citation type="journal article" date="2020" name="Nat. Ecol. Evol.">
        <title>Deeply conserved synteny resolves early events in vertebrate evolution.</title>
        <authorList>
            <person name="Simakov O."/>
            <person name="Marletaz F."/>
            <person name="Yue J.X."/>
            <person name="O'Connell B."/>
            <person name="Jenkins J."/>
            <person name="Brandt A."/>
            <person name="Calef R."/>
            <person name="Tung C.H."/>
            <person name="Huang T.K."/>
            <person name="Schmutz J."/>
            <person name="Satoh N."/>
            <person name="Yu J.K."/>
            <person name="Putnam N.H."/>
            <person name="Green R.E."/>
            <person name="Rokhsar D.S."/>
        </authorList>
    </citation>
    <scope>NUCLEOTIDE SEQUENCE [LARGE SCALE GENOMIC DNA]</scope>
    <source>
        <strain evidence="2">S238N-H82</strain>
    </source>
</reference>
<dbReference type="OMA" id="IEEQEYM"/>
<proteinExistence type="predicted"/>
<dbReference type="SUPFAM" id="SSF54236">
    <property type="entry name" value="Ubiquitin-like"/>
    <property type="match status" value="1"/>
</dbReference>
<gene>
    <name evidence="3" type="primary">LOC118430086</name>
</gene>
<protein>
    <submittedName>
        <fullName evidence="3">Uncharacterized protein LOC118430086</fullName>
    </submittedName>
</protein>
<keyword evidence="2" id="KW-1185">Reference proteome</keyword>
<dbReference type="Proteomes" id="UP000001554">
    <property type="component" value="Chromosome 14"/>
</dbReference>
<feature type="region of interest" description="Disordered" evidence="1">
    <location>
        <begin position="809"/>
        <end position="851"/>
    </location>
</feature>
<evidence type="ECO:0000313" key="2">
    <source>
        <dbReference type="Proteomes" id="UP000001554"/>
    </source>
</evidence>
<reference evidence="3" key="2">
    <citation type="submission" date="2025-08" db="UniProtKB">
        <authorList>
            <consortium name="RefSeq"/>
        </authorList>
    </citation>
    <scope>IDENTIFICATION</scope>
    <source>
        <strain evidence="3">S238N-H82</strain>
        <tissue evidence="3">Testes</tissue>
    </source>
</reference>
<dbReference type="GeneID" id="118430086"/>
<dbReference type="AlphaFoldDB" id="A0A9J7MB07"/>
<feature type="region of interest" description="Disordered" evidence="1">
    <location>
        <begin position="693"/>
        <end position="733"/>
    </location>
</feature>
<name>A0A9J7MB07_BRAFL</name>
<feature type="compositionally biased region" description="Basic and acidic residues" evidence="1">
    <location>
        <begin position="810"/>
        <end position="828"/>
    </location>
</feature>
<dbReference type="KEGG" id="bfo:118430086"/>
<dbReference type="InterPro" id="IPR029071">
    <property type="entry name" value="Ubiquitin-like_domsf"/>
</dbReference>
<dbReference type="RefSeq" id="XP_035696689.1">
    <property type="nucleotide sequence ID" value="XM_035840796.1"/>
</dbReference>
<evidence type="ECO:0000256" key="1">
    <source>
        <dbReference type="SAM" id="MobiDB-lite"/>
    </source>
</evidence>
<evidence type="ECO:0000313" key="3">
    <source>
        <dbReference type="RefSeq" id="XP_035696689.1"/>
    </source>
</evidence>